<evidence type="ECO:0000256" key="4">
    <source>
        <dbReference type="ARBA" id="ARBA00022807"/>
    </source>
</evidence>
<dbReference type="InterPro" id="IPR038765">
    <property type="entry name" value="Papain-like_cys_pep_sf"/>
</dbReference>
<dbReference type="Pfam" id="PF00648">
    <property type="entry name" value="Peptidase_C2"/>
    <property type="match status" value="1"/>
</dbReference>
<keyword evidence="3 5" id="KW-0378">Hydrolase</keyword>
<dbReference type="InterPro" id="IPR007280">
    <property type="entry name" value="Peptidase_C_arc/bac"/>
</dbReference>
<protein>
    <recommendedName>
        <fullName evidence="6">Calpain catalytic domain-containing protein</fullName>
    </recommendedName>
</protein>
<dbReference type="GO" id="GO:0004198">
    <property type="term" value="F:calcium-dependent cysteine-type endopeptidase activity"/>
    <property type="evidence" value="ECO:0007669"/>
    <property type="project" value="InterPro"/>
</dbReference>
<dbReference type="AlphaFoldDB" id="A0AAV3XGX8"/>
<proteinExistence type="inferred from homology"/>
<feature type="active site" evidence="5">
    <location>
        <position position="588"/>
    </location>
</feature>
<feature type="active site" evidence="5">
    <location>
        <position position="437"/>
    </location>
</feature>
<evidence type="ECO:0000256" key="2">
    <source>
        <dbReference type="ARBA" id="ARBA00022670"/>
    </source>
</evidence>
<dbReference type="GO" id="GO:0006508">
    <property type="term" value="P:proteolysis"/>
    <property type="evidence" value="ECO:0007669"/>
    <property type="project" value="UniProtKB-KW"/>
</dbReference>
<evidence type="ECO:0000256" key="1">
    <source>
        <dbReference type="ARBA" id="ARBA00007623"/>
    </source>
</evidence>
<dbReference type="PANTHER" id="PTHR10183">
    <property type="entry name" value="CALPAIN"/>
    <property type="match status" value="1"/>
</dbReference>
<evidence type="ECO:0000256" key="5">
    <source>
        <dbReference type="PROSITE-ProRule" id="PRU00239"/>
    </source>
</evidence>
<organism evidence="7 8">
    <name type="scientific">Microseira wollei NIES-4236</name>
    <dbReference type="NCBI Taxonomy" id="2530354"/>
    <lineage>
        <taxon>Bacteria</taxon>
        <taxon>Bacillati</taxon>
        <taxon>Cyanobacteriota</taxon>
        <taxon>Cyanophyceae</taxon>
        <taxon>Oscillatoriophycideae</taxon>
        <taxon>Aerosakkonematales</taxon>
        <taxon>Aerosakkonemataceae</taxon>
        <taxon>Microseira</taxon>
    </lineage>
</organism>
<dbReference type="SUPFAM" id="SSF54001">
    <property type="entry name" value="Cysteine proteinases"/>
    <property type="match status" value="1"/>
</dbReference>
<gene>
    <name evidence="7" type="ORF">MiSe_59620</name>
</gene>
<dbReference type="Gene3D" id="2.60.120.380">
    <property type="match status" value="2"/>
</dbReference>
<feature type="domain" description="Calpain catalytic" evidence="6">
    <location>
        <begin position="371"/>
        <end position="637"/>
    </location>
</feature>
<accession>A0AAV3XGX8</accession>
<dbReference type="RefSeq" id="WP_226587367.1">
    <property type="nucleotide sequence ID" value="NZ_BLAY01000111.1"/>
</dbReference>
<evidence type="ECO:0000259" key="6">
    <source>
        <dbReference type="PROSITE" id="PS50203"/>
    </source>
</evidence>
<keyword evidence="8" id="KW-1185">Reference proteome</keyword>
<reference evidence="7" key="1">
    <citation type="submission" date="2019-10" db="EMBL/GenBank/DDBJ databases">
        <title>Draft genome sequece of Microseira wollei NIES-4236.</title>
        <authorList>
            <person name="Yamaguchi H."/>
            <person name="Suzuki S."/>
            <person name="Kawachi M."/>
        </authorList>
    </citation>
    <scope>NUCLEOTIDE SEQUENCE</scope>
    <source>
        <strain evidence="7">NIES-4236</strain>
    </source>
</reference>
<keyword evidence="4 5" id="KW-0788">Thiol protease</keyword>
<sequence>MLKPQEFDQTISSSDASTSAWSAYQPQLDTAVKPTSVMAELVDLPISISQASFEASVVPDPGSTPATAYNVGTLTATPRVLTDSVTSTDIDYYKFTLSAASNFNLSMTGMSADADVRLFASNGTTELNISNRSGSADEAINHTLSAGTYYLKVYPYQGANTAYTLRLSATSPSPTSSPSNLLPTETNIGNLIGTRTFSDWIGNTDTADVYRFSLSATSNFNLTVAGLGADADVRLIRDANNNGIVDAVDELQRSQVSGTPAEWISRSLGAGNYFVQVYQYSGNTNYYLSVSTGDWYSQNLRDPGIIGLGRQFAADGQLNRNDMMAILRDTNDGSVIDTTELTDLRKFVSDRRSLMPDYVFNLSNKIVNPYDPNIRSGIGNLVGNDAATKMENLIGKHFLGTYRPTAASGTTYRSASGSLFQNGISYQDIDQGSLGDCYYLAALAGTALRTPNTIQSMFTDNGDNTYTVRFYNNGVADYVTVDRYLPTDAAGKFVYANRDSGKLYNNSSNELWVALAEKAYAQMNEAGWTGHGTTNSYAAIEWGWPDDAVRQITARNTVRDTSLTDSDRTAAINAFNAGRIVFLNWAAHALTLVGYNSTTQRFTIHNPWGHTDEFTWSEIINGKPGEERFTDWSYTTT</sequence>
<evidence type="ECO:0000313" key="7">
    <source>
        <dbReference type="EMBL" id="GET41150.1"/>
    </source>
</evidence>
<dbReference type="PRINTS" id="PR00704">
    <property type="entry name" value="CALPAIN"/>
</dbReference>
<dbReference type="Proteomes" id="UP001050975">
    <property type="component" value="Unassembled WGS sequence"/>
</dbReference>
<dbReference type="InterPro" id="IPR022684">
    <property type="entry name" value="Calpain_cysteine_protease"/>
</dbReference>
<evidence type="ECO:0000256" key="3">
    <source>
        <dbReference type="ARBA" id="ARBA00022801"/>
    </source>
</evidence>
<dbReference type="Pfam" id="PF04151">
    <property type="entry name" value="PPC"/>
    <property type="match status" value="2"/>
</dbReference>
<dbReference type="EMBL" id="BLAY01000111">
    <property type="protein sequence ID" value="GET41150.1"/>
    <property type="molecule type" value="Genomic_DNA"/>
</dbReference>
<evidence type="ECO:0000313" key="8">
    <source>
        <dbReference type="Proteomes" id="UP001050975"/>
    </source>
</evidence>
<dbReference type="PROSITE" id="PS50203">
    <property type="entry name" value="CALPAIN_CAT"/>
    <property type="match status" value="1"/>
</dbReference>
<dbReference type="SUPFAM" id="SSF89260">
    <property type="entry name" value="Collagen-binding domain"/>
    <property type="match status" value="2"/>
</dbReference>
<keyword evidence="2 5" id="KW-0645">Protease</keyword>
<comment type="similarity">
    <text evidence="1">Belongs to the peptidase C2 family.</text>
</comment>
<feature type="active site" evidence="5">
    <location>
        <position position="606"/>
    </location>
</feature>
<comment type="caution">
    <text evidence="7">The sequence shown here is derived from an EMBL/GenBank/DDBJ whole genome shotgun (WGS) entry which is preliminary data.</text>
</comment>
<dbReference type="InterPro" id="IPR001300">
    <property type="entry name" value="Peptidase_C2_calpain_cat"/>
</dbReference>
<dbReference type="PANTHER" id="PTHR10183:SF379">
    <property type="entry name" value="CALPAIN-5"/>
    <property type="match status" value="1"/>
</dbReference>
<name>A0AAV3XGX8_9CYAN</name>